<organism evidence="1 2">
    <name type="scientific">Laccaria amethystina LaAM-08-1</name>
    <dbReference type="NCBI Taxonomy" id="1095629"/>
    <lineage>
        <taxon>Eukaryota</taxon>
        <taxon>Fungi</taxon>
        <taxon>Dikarya</taxon>
        <taxon>Basidiomycota</taxon>
        <taxon>Agaricomycotina</taxon>
        <taxon>Agaricomycetes</taxon>
        <taxon>Agaricomycetidae</taxon>
        <taxon>Agaricales</taxon>
        <taxon>Agaricineae</taxon>
        <taxon>Hydnangiaceae</taxon>
        <taxon>Laccaria</taxon>
    </lineage>
</organism>
<dbReference type="OrthoDB" id="3365698at2759"/>
<dbReference type="AlphaFoldDB" id="A0A0C9WSC2"/>
<evidence type="ECO:0000313" key="2">
    <source>
        <dbReference type="Proteomes" id="UP000054477"/>
    </source>
</evidence>
<evidence type="ECO:0000313" key="1">
    <source>
        <dbReference type="EMBL" id="KIJ94520.1"/>
    </source>
</evidence>
<sequence>MVSSHTFCAGRSWRGVGDGASRTLSVTISQPAFPLPTAGPDFGSWSMESSRNPTIRLPHLEILTIHEHVSLSWFFGCLELPQLQNLTFYTCFNPLPTDKASILILLDQIGAQSTKFTTNAQKFTTGDFVSCLELLPRLIHLVISSASQYTQTWDMPRYDAVATLNDIALARMTHSLPPNEDSDSLVPMLQCLEAHVDVEFSDTALRAFVLSRQSQSKLTSLPGRGKLRRVSIDFSRAQEINILPKLAEFIENGLEVSLSYTKKAGTGPFSPLEGLPVERVSRCL</sequence>
<name>A0A0C9WSC2_9AGAR</name>
<dbReference type="Proteomes" id="UP000054477">
    <property type="component" value="Unassembled WGS sequence"/>
</dbReference>
<accession>A0A0C9WSC2</accession>
<dbReference type="HOGENOM" id="CLU_980270_0_0_1"/>
<dbReference type="EMBL" id="KN838789">
    <property type="protein sequence ID" value="KIJ94520.1"/>
    <property type="molecule type" value="Genomic_DNA"/>
</dbReference>
<evidence type="ECO:0008006" key="3">
    <source>
        <dbReference type="Google" id="ProtNLM"/>
    </source>
</evidence>
<keyword evidence="2" id="KW-1185">Reference proteome</keyword>
<reference evidence="1 2" key="1">
    <citation type="submission" date="2014-04" db="EMBL/GenBank/DDBJ databases">
        <authorList>
            <consortium name="DOE Joint Genome Institute"/>
            <person name="Kuo A."/>
            <person name="Kohler A."/>
            <person name="Nagy L.G."/>
            <person name="Floudas D."/>
            <person name="Copeland A."/>
            <person name="Barry K.W."/>
            <person name="Cichocki N."/>
            <person name="Veneault-Fourrey C."/>
            <person name="LaButti K."/>
            <person name="Lindquist E.A."/>
            <person name="Lipzen A."/>
            <person name="Lundell T."/>
            <person name="Morin E."/>
            <person name="Murat C."/>
            <person name="Sun H."/>
            <person name="Tunlid A."/>
            <person name="Henrissat B."/>
            <person name="Grigoriev I.V."/>
            <person name="Hibbett D.S."/>
            <person name="Martin F."/>
            <person name="Nordberg H.P."/>
            <person name="Cantor M.N."/>
            <person name="Hua S.X."/>
        </authorList>
    </citation>
    <scope>NUCLEOTIDE SEQUENCE [LARGE SCALE GENOMIC DNA]</scope>
    <source>
        <strain evidence="1 2">LaAM-08-1</strain>
    </source>
</reference>
<protein>
    <recommendedName>
        <fullName evidence="3">F-box domain-containing protein</fullName>
    </recommendedName>
</protein>
<gene>
    <name evidence="1" type="ORF">K443DRAFT_12041</name>
</gene>
<proteinExistence type="predicted"/>
<reference evidence="2" key="2">
    <citation type="submission" date="2015-01" db="EMBL/GenBank/DDBJ databases">
        <title>Evolutionary Origins and Diversification of the Mycorrhizal Mutualists.</title>
        <authorList>
            <consortium name="DOE Joint Genome Institute"/>
            <consortium name="Mycorrhizal Genomics Consortium"/>
            <person name="Kohler A."/>
            <person name="Kuo A."/>
            <person name="Nagy L.G."/>
            <person name="Floudas D."/>
            <person name="Copeland A."/>
            <person name="Barry K.W."/>
            <person name="Cichocki N."/>
            <person name="Veneault-Fourrey C."/>
            <person name="LaButti K."/>
            <person name="Lindquist E.A."/>
            <person name="Lipzen A."/>
            <person name="Lundell T."/>
            <person name="Morin E."/>
            <person name="Murat C."/>
            <person name="Riley R."/>
            <person name="Ohm R."/>
            <person name="Sun H."/>
            <person name="Tunlid A."/>
            <person name="Henrissat B."/>
            <person name="Grigoriev I.V."/>
            <person name="Hibbett D.S."/>
            <person name="Martin F."/>
        </authorList>
    </citation>
    <scope>NUCLEOTIDE SEQUENCE [LARGE SCALE GENOMIC DNA]</scope>
    <source>
        <strain evidence="2">LaAM-08-1</strain>
    </source>
</reference>